<evidence type="ECO:0000313" key="1">
    <source>
        <dbReference type="EMBL" id="KAF4476605.1"/>
    </source>
</evidence>
<protein>
    <submittedName>
        <fullName evidence="1">Uncharacterized protein</fullName>
    </submittedName>
</protein>
<dbReference type="AlphaFoldDB" id="A0A7J6ILD2"/>
<organism evidence="1 2">
    <name type="scientific">Colletotrichum fructicola (strain Nara gc5)</name>
    <name type="common">Anthracnose fungus</name>
    <name type="synonym">Colletotrichum gloeosporioides (strain Nara gc5)</name>
    <dbReference type="NCBI Taxonomy" id="1213859"/>
    <lineage>
        <taxon>Eukaryota</taxon>
        <taxon>Fungi</taxon>
        <taxon>Dikarya</taxon>
        <taxon>Ascomycota</taxon>
        <taxon>Pezizomycotina</taxon>
        <taxon>Sordariomycetes</taxon>
        <taxon>Hypocreomycetidae</taxon>
        <taxon>Glomerellales</taxon>
        <taxon>Glomerellaceae</taxon>
        <taxon>Colletotrichum</taxon>
        <taxon>Colletotrichum gloeosporioides species complex</taxon>
    </lineage>
</organism>
<dbReference type="GeneID" id="90980406"/>
<accession>A0A7J6ILD2</accession>
<dbReference type="EMBL" id="ANPB02000009">
    <property type="protein sequence ID" value="KAF4476605.1"/>
    <property type="molecule type" value="Genomic_DNA"/>
</dbReference>
<dbReference type="Proteomes" id="UP000011096">
    <property type="component" value="Unassembled WGS sequence"/>
</dbReference>
<gene>
    <name evidence="1" type="ORF">CGGC5_v015237</name>
</gene>
<name>A0A7J6ILD2_COLFN</name>
<keyword evidence="2" id="KW-1185">Reference proteome</keyword>
<reference evidence="1 2" key="1">
    <citation type="submission" date="2012-08" db="EMBL/GenBank/DDBJ databases">
        <authorList>
            <person name="Gan P.H.P."/>
            <person name="Ikeda K."/>
            <person name="Irieda H."/>
            <person name="Narusaka M."/>
            <person name="O'Connell R.J."/>
            <person name="Narusaka Y."/>
            <person name="Takano Y."/>
            <person name="Kubo Y."/>
            <person name="Shirasu K."/>
        </authorList>
    </citation>
    <scope>NUCLEOTIDE SEQUENCE [LARGE SCALE GENOMIC DNA]</scope>
    <source>
        <strain evidence="1 2">Nara gc5</strain>
    </source>
</reference>
<dbReference type="RefSeq" id="XP_066007464.1">
    <property type="nucleotide sequence ID" value="XM_066153222.1"/>
</dbReference>
<reference evidence="1 2" key="2">
    <citation type="submission" date="2020-04" db="EMBL/GenBank/DDBJ databases">
        <title>Genome sequencing and assembly of multiple isolates from the Colletotrichum gloeosporioides species complex.</title>
        <authorList>
            <person name="Gan P."/>
            <person name="Shirasu K."/>
        </authorList>
    </citation>
    <scope>NUCLEOTIDE SEQUENCE [LARGE SCALE GENOMIC DNA]</scope>
    <source>
        <strain evidence="1 2">Nara gc5</strain>
    </source>
</reference>
<evidence type="ECO:0000313" key="2">
    <source>
        <dbReference type="Proteomes" id="UP000011096"/>
    </source>
</evidence>
<proteinExistence type="predicted"/>
<comment type="caution">
    <text evidence="1">The sequence shown here is derived from an EMBL/GenBank/DDBJ whole genome shotgun (WGS) entry which is preliminary data.</text>
</comment>
<dbReference type="InParanoid" id="A0A7J6ILD2"/>
<sequence length="77" mass="8757">MEVISGQICVAAKFDTTTTITTSGFYSGQLPTNRKIEALDKTWWPAPPHDRRNAKDATPQKVRFYVDMQHKFLGSKK</sequence>